<evidence type="ECO:0000259" key="2">
    <source>
        <dbReference type="Pfam" id="PF14341"/>
    </source>
</evidence>
<comment type="caution">
    <text evidence="3">The sequence shown here is derived from an EMBL/GenBank/DDBJ whole genome shotgun (WGS) entry which is preliminary data.</text>
</comment>
<dbReference type="RefSeq" id="WP_307685151.1">
    <property type="nucleotide sequence ID" value="NZ_JAUSRD010000006.1"/>
</dbReference>
<evidence type="ECO:0000259" key="1">
    <source>
        <dbReference type="Pfam" id="PF13681"/>
    </source>
</evidence>
<proteinExistence type="predicted"/>
<dbReference type="InterPro" id="IPR025205">
    <property type="entry name" value="PilX/PilW_C"/>
</dbReference>
<evidence type="ECO:0000313" key="3">
    <source>
        <dbReference type="EMBL" id="MDP9893754.1"/>
    </source>
</evidence>
<organism evidence="3 4">
    <name type="scientific">Variovorax boronicumulans</name>
    <dbReference type="NCBI Taxonomy" id="436515"/>
    <lineage>
        <taxon>Bacteria</taxon>
        <taxon>Pseudomonadati</taxon>
        <taxon>Pseudomonadota</taxon>
        <taxon>Betaproteobacteria</taxon>
        <taxon>Burkholderiales</taxon>
        <taxon>Comamonadaceae</taxon>
        <taxon>Variovorax</taxon>
    </lineage>
</organism>
<dbReference type="InterPro" id="IPR025746">
    <property type="entry name" value="PilX_N_dom"/>
</dbReference>
<dbReference type="Pfam" id="PF13681">
    <property type="entry name" value="PilX"/>
    <property type="match status" value="1"/>
</dbReference>
<feature type="domain" description="PilX/PilW C-terminal" evidence="1">
    <location>
        <begin position="100"/>
        <end position="207"/>
    </location>
</feature>
<name>A0AAW8CTK1_9BURK</name>
<feature type="domain" description="Type 4 fimbrial biogenesis protein PilX N-terminal" evidence="2">
    <location>
        <begin position="11"/>
        <end position="60"/>
    </location>
</feature>
<gene>
    <name evidence="3" type="ORF">J2W31_002869</name>
</gene>
<accession>A0AAW8CTK1</accession>
<dbReference type="Pfam" id="PF14341">
    <property type="entry name" value="PilX_N"/>
    <property type="match status" value="1"/>
</dbReference>
<reference evidence="3" key="1">
    <citation type="submission" date="2023-07" db="EMBL/GenBank/DDBJ databases">
        <title>Sorghum-associated microbial communities from plants grown in Nebraska, USA.</title>
        <authorList>
            <person name="Schachtman D."/>
        </authorList>
    </citation>
    <scope>NUCLEOTIDE SEQUENCE</scope>
    <source>
        <strain evidence="3">DS3754</strain>
    </source>
</reference>
<protein>
    <submittedName>
        <fullName evidence="3">Type IV pilus assembly protein PilX</fullName>
    </submittedName>
</protein>
<dbReference type="AlphaFoldDB" id="A0AAW8CTK1"/>
<evidence type="ECO:0000313" key="4">
    <source>
        <dbReference type="Proteomes" id="UP001242045"/>
    </source>
</evidence>
<sequence length="218" mass="22633">MSPRRLSPSQRGFSLIVVLLLLVVATVLGVGAAQVSLVNERSARNDRDAEVAFQGAEAALVDAETDVLGPNENARQRLCLFNRSDATAFVAGCGGDGEQQGLCAPAEPGADPAWVSVDLSAGSGKSVAYGTFTGQTYFSGDAATGSQAGALPARAPRYIVEAVRSRGSWQANVLQSASAQDASYIFRVTAVGYGMREETQVVLQTTLYKPAASLGCPS</sequence>
<dbReference type="EMBL" id="JAUSRD010000006">
    <property type="protein sequence ID" value="MDP9893754.1"/>
    <property type="molecule type" value="Genomic_DNA"/>
</dbReference>
<dbReference type="Proteomes" id="UP001242045">
    <property type="component" value="Unassembled WGS sequence"/>
</dbReference>